<dbReference type="Gene3D" id="3.10.530.10">
    <property type="entry name" value="CPE0013-like"/>
    <property type="match status" value="1"/>
</dbReference>
<dbReference type="AlphaFoldDB" id="A0A6P1TQ09"/>
<dbReference type="InterPro" id="IPR012460">
    <property type="entry name" value="DUF1667"/>
</dbReference>
<dbReference type="Proteomes" id="UP000464314">
    <property type="component" value="Chromosome"/>
</dbReference>
<dbReference type="EMBL" id="CP048000">
    <property type="protein sequence ID" value="QHQ62272.1"/>
    <property type="molecule type" value="Genomic_DNA"/>
</dbReference>
<protein>
    <submittedName>
        <fullName evidence="1">DUF1667 domain-containing protein</fullName>
    </submittedName>
</protein>
<accession>A0A6P1TQ09</accession>
<proteinExistence type="predicted"/>
<dbReference type="SUPFAM" id="SSF160148">
    <property type="entry name" value="CPE0013-like"/>
    <property type="match status" value="1"/>
</dbReference>
<evidence type="ECO:0000313" key="2">
    <source>
        <dbReference type="Proteomes" id="UP000464314"/>
    </source>
</evidence>
<dbReference type="Pfam" id="PF07892">
    <property type="entry name" value="DUF1667"/>
    <property type="match status" value="1"/>
</dbReference>
<dbReference type="RefSeq" id="WP_161839097.1">
    <property type="nucleotide sequence ID" value="NZ_CP048000.1"/>
</dbReference>
<keyword evidence="2" id="KW-1185">Reference proteome</keyword>
<evidence type="ECO:0000313" key="1">
    <source>
        <dbReference type="EMBL" id="QHQ62272.1"/>
    </source>
</evidence>
<dbReference type="PANTHER" id="PTHR39450:SF1">
    <property type="entry name" value="DUF1667 DOMAIN-CONTAINING PROTEIN"/>
    <property type="match status" value="1"/>
</dbReference>
<reference evidence="1 2" key="1">
    <citation type="submission" date="2020-01" db="EMBL/GenBank/DDBJ databases">
        <title>Genome analysis of Anaerocolumna sp. CBA3638.</title>
        <authorList>
            <person name="Kim J."/>
            <person name="Roh S.W."/>
        </authorList>
    </citation>
    <scope>NUCLEOTIDE SEQUENCE [LARGE SCALE GENOMIC DNA]</scope>
    <source>
        <strain evidence="1 2">CBA3638</strain>
    </source>
</reference>
<dbReference type="PANTHER" id="PTHR39450">
    <property type="entry name" value="MOLYBDOPTERIN OXIDOREDUCTASE, 4FE-4S CLUSTER-BINDING SUBUNIT"/>
    <property type="match status" value="1"/>
</dbReference>
<sequence>MENKDLICIGCPLGCMIHVEMQNGLIINVKGNSCKIGDEYARKEITNPTRIVTSSVRIINGAVPMVSVKTSKDIPKDKINECMEAIKSCTINAPVHIGDKVIKNVAGTGADIIITKNIDRAA</sequence>
<organism evidence="1 2">
    <name type="scientific">Anaerocolumna sedimenticola</name>
    <dbReference type="NCBI Taxonomy" id="2696063"/>
    <lineage>
        <taxon>Bacteria</taxon>
        <taxon>Bacillati</taxon>
        <taxon>Bacillota</taxon>
        <taxon>Clostridia</taxon>
        <taxon>Lachnospirales</taxon>
        <taxon>Lachnospiraceae</taxon>
        <taxon>Anaerocolumna</taxon>
    </lineage>
</organism>
<gene>
    <name evidence="1" type="ORF">Ana3638_16985</name>
</gene>
<name>A0A6P1TQ09_9FIRM</name>
<dbReference type="InterPro" id="IPR036593">
    <property type="entry name" value="CPE0013-like_sf"/>
</dbReference>
<dbReference type="KEGG" id="anr:Ana3638_16985"/>